<keyword evidence="6" id="KW-0238">DNA-binding</keyword>
<name>A0A0E3WPF0_METMZ</name>
<dbReference type="AlphaFoldDB" id="A0A0E3WPF0"/>
<dbReference type="PROSITE" id="PS00092">
    <property type="entry name" value="N6_MTASE"/>
    <property type="match status" value="1"/>
</dbReference>
<dbReference type="InterPro" id="IPR011639">
    <property type="entry name" value="MethylTrfase_TaqI-like_dom"/>
</dbReference>
<reference evidence="9 10" key="1">
    <citation type="submission" date="2014-07" db="EMBL/GenBank/DDBJ databases">
        <title>Methanogenic archaea and the global carbon cycle.</title>
        <authorList>
            <person name="Henriksen J.R."/>
            <person name="Luke J."/>
            <person name="Reinhart S."/>
            <person name="Benedict M.N."/>
            <person name="Youngblut N.D."/>
            <person name="Metcalf M.E."/>
            <person name="Whitaker R.J."/>
            <person name="Metcalf W.W."/>
        </authorList>
    </citation>
    <scope>NUCLEOTIDE SEQUENCE [LARGE SCALE GENOMIC DNA]</scope>
    <source>
        <strain evidence="9 10">C16</strain>
    </source>
</reference>
<accession>A0A0E3WPF0</accession>
<dbReference type="GO" id="GO:0009007">
    <property type="term" value="F:site-specific DNA-methyltransferase (adenine-specific) activity"/>
    <property type="evidence" value="ECO:0007669"/>
    <property type="project" value="UniProtKB-EC"/>
</dbReference>
<keyword evidence="4" id="KW-0949">S-adenosyl-L-methionine</keyword>
<feature type="domain" description="Type II methyltransferase M.TaqI-like" evidence="8">
    <location>
        <begin position="151"/>
        <end position="304"/>
    </location>
</feature>
<dbReference type="GO" id="GO:0003677">
    <property type="term" value="F:DNA binding"/>
    <property type="evidence" value="ECO:0007669"/>
    <property type="project" value="UniProtKB-KW"/>
</dbReference>
<dbReference type="PANTHER" id="PTHR33841">
    <property type="entry name" value="DNA METHYLTRANSFERASE YEEA-RELATED"/>
    <property type="match status" value="1"/>
</dbReference>
<dbReference type="PRINTS" id="PR00507">
    <property type="entry name" value="N12N6MTFRASE"/>
</dbReference>
<evidence type="ECO:0000313" key="10">
    <source>
        <dbReference type="Proteomes" id="UP000033071"/>
    </source>
</evidence>
<dbReference type="EMBL" id="CP009514">
    <property type="protein sequence ID" value="AKB71835.1"/>
    <property type="molecule type" value="Genomic_DNA"/>
</dbReference>
<dbReference type="InterPro" id="IPR050953">
    <property type="entry name" value="N4_N6_ade-DNA_methylase"/>
</dbReference>
<dbReference type="EC" id="2.1.1.72" evidence="1"/>
<dbReference type="Gene3D" id="3.40.50.150">
    <property type="entry name" value="Vaccinia Virus protein VP39"/>
    <property type="match status" value="1"/>
</dbReference>
<dbReference type="PATRIC" id="fig|1434113.4.peg.2427"/>
<keyword evidence="2" id="KW-0489">Methyltransferase</keyword>
<dbReference type="SUPFAM" id="SSF53335">
    <property type="entry name" value="S-adenosyl-L-methionine-dependent methyltransferases"/>
    <property type="match status" value="1"/>
</dbReference>
<dbReference type="GO" id="GO:0032259">
    <property type="term" value="P:methylation"/>
    <property type="evidence" value="ECO:0007669"/>
    <property type="project" value="UniProtKB-KW"/>
</dbReference>
<comment type="catalytic activity">
    <reaction evidence="7">
        <text>a 2'-deoxyadenosine in DNA + S-adenosyl-L-methionine = an N(6)-methyl-2'-deoxyadenosine in DNA + S-adenosyl-L-homocysteine + H(+)</text>
        <dbReference type="Rhea" id="RHEA:15197"/>
        <dbReference type="Rhea" id="RHEA-COMP:12418"/>
        <dbReference type="Rhea" id="RHEA-COMP:12419"/>
        <dbReference type="ChEBI" id="CHEBI:15378"/>
        <dbReference type="ChEBI" id="CHEBI:57856"/>
        <dbReference type="ChEBI" id="CHEBI:59789"/>
        <dbReference type="ChEBI" id="CHEBI:90615"/>
        <dbReference type="ChEBI" id="CHEBI:90616"/>
        <dbReference type="EC" id="2.1.1.72"/>
    </reaction>
</comment>
<dbReference type="Pfam" id="PF07669">
    <property type="entry name" value="Eco57I"/>
    <property type="match status" value="1"/>
</dbReference>
<evidence type="ECO:0000256" key="6">
    <source>
        <dbReference type="ARBA" id="ARBA00023125"/>
    </source>
</evidence>
<organism evidence="9 10">
    <name type="scientific">Methanosarcina mazei C16</name>
    <dbReference type="NCBI Taxonomy" id="1434113"/>
    <lineage>
        <taxon>Archaea</taxon>
        <taxon>Methanobacteriati</taxon>
        <taxon>Methanobacteriota</taxon>
        <taxon>Stenosarchaea group</taxon>
        <taxon>Methanomicrobia</taxon>
        <taxon>Methanosarcinales</taxon>
        <taxon>Methanosarcinaceae</taxon>
        <taxon>Methanosarcina</taxon>
    </lineage>
</organism>
<evidence type="ECO:0000313" key="9">
    <source>
        <dbReference type="EMBL" id="AKB71835.1"/>
    </source>
</evidence>
<dbReference type="GO" id="GO:0009307">
    <property type="term" value="P:DNA restriction-modification system"/>
    <property type="evidence" value="ECO:0007669"/>
    <property type="project" value="UniProtKB-KW"/>
</dbReference>
<sequence>MNNKIIKFLHSYSEDTNKLNSLIVSSFVKYNNINIKKNKLIKKYTESFVDEKVVDEFLEIYKRNCNDFNFENLIELFEICIPKKEKIVNGAVYTPKIVKDFVVENSIKKLTIPINEAFFCDLSCGCGGFLITIAREIHLKTNKPFKEIYSENIYGVDVSDYSVERSEILLSLFSIVNGEDVEEFEFNLLLGNSLSFNFLDVFSEVRQRGGFDCIVGNPPYVRAKNISKETKDLLSKWQVTKTGNPDLYIPFFEIGLTNLKKEGILGYITVNTFMRGLNARSLRSYFSKNKFDIEIYDFGSEQVFKKKSTYTCICFISNNKNEQVKYIKIPTSKLNEFPNNFVKLDYSSLDDNKWIFNDENVTENIKKIDSCAKSIGDLYKIKNGLATLANNIYIFKPVGENEKCYLHRLKSKEYWIEKEVCRDIIKPNILKYEFEIERIKEKIIFPYINTNGKGVNGSICGGNLKIIEENYFKEAYPGAYHYLLDFKDKLDQRDKGKGNYGSWYAFGRTQALNEKGKKLLFPYIDKEPHFVYTNDEDLLIYCGYAIYSDNEKSLIVLKKILESDIFWHYIKHTSKPYSAGYYSFAKNYVKTFGLCDLDEEEIDFLEKTTDRKVIQEFLSKKYGIIEKLTK</sequence>
<dbReference type="HOGENOM" id="CLU_030414_0_0_2"/>
<dbReference type="REBASE" id="109241">
    <property type="entry name" value="M.Mma16ORF1945P"/>
</dbReference>
<dbReference type="InterPro" id="IPR002052">
    <property type="entry name" value="DNA_methylase_N6_adenine_CS"/>
</dbReference>
<evidence type="ECO:0000256" key="3">
    <source>
        <dbReference type="ARBA" id="ARBA00022679"/>
    </source>
</evidence>
<evidence type="ECO:0000256" key="2">
    <source>
        <dbReference type="ARBA" id="ARBA00022603"/>
    </source>
</evidence>
<dbReference type="RefSeq" id="WP_048042288.1">
    <property type="nucleotide sequence ID" value="NZ_CP009514.1"/>
</dbReference>
<dbReference type="GeneID" id="24881904"/>
<dbReference type="InterPro" id="IPR029063">
    <property type="entry name" value="SAM-dependent_MTases_sf"/>
</dbReference>
<gene>
    <name evidence="9" type="ORF">MSMAC_1945</name>
</gene>
<evidence type="ECO:0000256" key="1">
    <source>
        <dbReference type="ARBA" id="ARBA00011900"/>
    </source>
</evidence>
<evidence type="ECO:0000256" key="5">
    <source>
        <dbReference type="ARBA" id="ARBA00022747"/>
    </source>
</evidence>
<evidence type="ECO:0000259" key="8">
    <source>
        <dbReference type="Pfam" id="PF07669"/>
    </source>
</evidence>
<dbReference type="PANTHER" id="PTHR33841:SF6">
    <property type="entry name" value="TYPE II METHYLTRANSFERASE M.HINDII"/>
    <property type="match status" value="1"/>
</dbReference>
<dbReference type="KEGG" id="mmac:MSMAC_1945"/>
<proteinExistence type="predicted"/>
<protein>
    <recommendedName>
        <fullName evidence="1">site-specific DNA-methyltransferase (adenine-specific)</fullName>
        <ecNumber evidence="1">2.1.1.72</ecNumber>
    </recommendedName>
</protein>
<dbReference type="Proteomes" id="UP000033071">
    <property type="component" value="Chromosome"/>
</dbReference>
<evidence type="ECO:0000256" key="4">
    <source>
        <dbReference type="ARBA" id="ARBA00022691"/>
    </source>
</evidence>
<evidence type="ECO:0000256" key="7">
    <source>
        <dbReference type="ARBA" id="ARBA00047942"/>
    </source>
</evidence>
<dbReference type="CDD" id="cd02440">
    <property type="entry name" value="AdoMet_MTases"/>
    <property type="match status" value="1"/>
</dbReference>
<keyword evidence="3" id="KW-0808">Transferase</keyword>
<keyword evidence="5" id="KW-0680">Restriction system</keyword>